<accession>A0A271LAR1</accession>
<name>A0A271LAR1_9HYPH</name>
<dbReference type="EMBL" id="NPKJ01000073">
    <property type="protein sequence ID" value="PAQ05219.1"/>
    <property type="molecule type" value="Genomic_DNA"/>
</dbReference>
<organism evidence="1 2">
    <name type="scientific">Mesorhizobium temperatum</name>
    <dbReference type="NCBI Taxonomy" id="241416"/>
    <lineage>
        <taxon>Bacteria</taxon>
        <taxon>Pseudomonadati</taxon>
        <taxon>Pseudomonadota</taxon>
        <taxon>Alphaproteobacteria</taxon>
        <taxon>Hyphomicrobiales</taxon>
        <taxon>Phyllobacteriaceae</taxon>
        <taxon>Mesorhizobium</taxon>
    </lineage>
</organism>
<evidence type="ECO:0000313" key="2">
    <source>
        <dbReference type="Proteomes" id="UP000216442"/>
    </source>
</evidence>
<sequence>MTNPKNAEDFTSLASRRTWLDDLPDDRVRITTTPTQKRLKASNDNMRLAALEAVDALLAPHVPDCLPDPFETLDKEAVGAGWRMRPDIQEIRRSMFGRVAVRTGHGRTHSERWRHRTWHIGALTFTMSVRSERGPVLVLGKVVTGDIRIPAGAMIGRGLSKKGRARPIVS</sequence>
<dbReference type="RefSeq" id="WP_095496113.1">
    <property type="nucleotide sequence ID" value="NZ_NPKJ01000073.1"/>
</dbReference>
<dbReference type="AlphaFoldDB" id="A0A271LAR1"/>
<gene>
    <name evidence="1" type="ORF">CIT26_30940</name>
</gene>
<comment type="caution">
    <text evidence="1">The sequence shown here is derived from an EMBL/GenBank/DDBJ whole genome shotgun (WGS) entry which is preliminary data.</text>
</comment>
<dbReference type="Proteomes" id="UP000216442">
    <property type="component" value="Unassembled WGS sequence"/>
</dbReference>
<keyword evidence="2" id="KW-1185">Reference proteome</keyword>
<proteinExistence type="predicted"/>
<evidence type="ECO:0000313" key="1">
    <source>
        <dbReference type="EMBL" id="PAQ05219.1"/>
    </source>
</evidence>
<protein>
    <submittedName>
        <fullName evidence="1">Uncharacterized protein</fullName>
    </submittedName>
</protein>
<reference evidence="1 2" key="1">
    <citation type="submission" date="2017-08" db="EMBL/GenBank/DDBJ databases">
        <title>Mesorhizobium wenxinae sp. nov., a novel rhizobial species isolated from root nodules of chickpea (Cicer arietinum L.).</title>
        <authorList>
            <person name="Zhang J."/>
        </authorList>
    </citation>
    <scope>NUCLEOTIDE SEQUENCE [LARGE SCALE GENOMIC DNA]</scope>
    <source>
        <strain evidence="1 2">SDW018</strain>
    </source>
</reference>